<dbReference type="EMBL" id="CAKOAT010402932">
    <property type="protein sequence ID" value="CAH8367327.1"/>
    <property type="molecule type" value="Genomic_DNA"/>
</dbReference>
<feature type="region of interest" description="Disordered" evidence="1">
    <location>
        <begin position="107"/>
        <end position="141"/>
    </location>
</feature>
<proteinExistence type="predicted"/>
<keyword evidence="3" id="KW-1185">Reference proteome</keyword>
<sequence length="141" mass="15889">MLCFFLCRLSGYSQEGIYPMNYYNHQLYGGQQYSPYMGPLPSGMFHGYYPFYPHKYNPAQSSYQAHTQTQHLVKQYPYLPREQFIPHPPPPPVLSLPTSLALSLSSSSSTISTSATKEPAESSNKDGLKEITSPSIKIDED</sequence>
<dbReference type="AlphaFoldDB" id="A0ABC8L8F0"/>
<organism evidence="2 3">
    <name type="scientific">Eruca vesicaria subsp. sativa</name>
    <name type="common">Garden rocket</name>
    <name type="synonym">Eruca sativa</name>
    <dbReference type="NCBI Taxonomy" id="29727"/>
    <lineage>
        <taxon>Eukaryota</taxon>
        <taxon>Viridiplantae</taxon>
        <taxon>Streptophyta</taxon>
        <taxon>Embryophyta</taxon>
        <taxon>Tracheophyta</taxon>
        <taxon>Spermatophyta</taxon>
        <taxon>Magnoliopsida</taxon>
        <taxon>eudicotyledons</taxon>
        <taxon>Gunneridae</taxon>
        <taxon>Pentapetalae</taxon>
        <taxon>rosids</taxon>
        <taxon>malvids</taxon>
        <taxon>Brassicales</taxon>
        <taxon>Brassicaceae</taxon>
        <taxon>Brassiceae</taxon>
        <taxon>Eruca</taxon>
    </lineage>
</organism>
<comment type="caution">
    <text evidence="2">The sequence shown here is derived from an EMBL/GenBank/DDBJ whole genome shotgun (WGS) entry which is preliminary data.</text>
</comment>
<evidence type="ECO:0000256" key="1">
    <source>
        <dbReference type="SAM" id="MobiDB-lite"/>
    </source>
</evidence>
<feature type="compositionally biased region" description="Low complexity" evidence="1">
    <location>
        <begin position="107"/>
        <end position="116"/>
    </location>
</feature>
<dbReference type="Proteomes" id="UP001642260">
    <property type="component" value="Unassembled WGS sequence"/>
</dbReference>
<gene>
    <name evidence="2" type="ORF">ERUC_LOCUS30788</name>
</gene>
<name>A0ABC8L8F0_ERUVS</name>
<protein>
    <submittedName>
        <fullName evidence="2">Uncharacterized protein</fullName>
    </submittedName>
</protein>
<accession>A0ABC8L8F0</accession>
<reference evidence="2 3" key="1">
    <citation type="submission" date="2022-03" db="EMBL/GenBank/DDBJ databases">
        <authorList>
            <person name="Macdonald S."/>
            <person name="Ahmed S."/>
            <person name="Newling K."/>
        </authorList>
    </citation>
    <scope>NUCLEOTIDE SEQUENCE [LARGE SCALE GENOMIC DNA]</scope>
</reference>
<feature type="compositionally biased region" description="Basic and acidic residues" evidence="1">
    <location>
        <begin position="118"/>
        <end position="129"/>
    </location>
</feature>
<evidence type="ECO:0000313" key="2">
    <source>
        <dbReference type="EMBL" id="CAH8367327.1"/>
    </source>
</evidence>
<evidence type="ECO:0000313" key="3">
    <source>
        <dbReference type="Proteomes" id="UP001642260"/>
    </source>
</evidence>